<evidence type="ECO:0000313" key="3">
    <source>
        <dbReference type="EMBL" id="TNB98280.1"/>
    </source>
</evidence>
<keyword evidence="1" id="KW-0175">Coiled coil</keyword>
<dbReference type="EMBL" id="VDDR01000007">
    <property type="protein sequence ID" value="TNB98280.1"/>
    <property type="molecule type" value="Genomic_DNA"/>
</dbReference>
<dbReference type="RefSeq" id="WP_001285650.1">
    <property type="nucleotide sequence ID" value="NZ_CP023727.1"/>
</dbReference>
<evidence type="ECO:0000256" key="2">
    <source>
        <dbReference type="SAM" id="MobiDB-lite"/>
    </source>
</evidence>
<evidence type="ECO:0000256" key="1">
    <source>
        <dbReference type="SAM" id="Coils"/>
    </source>
</evidence>
<feature type="coiled-coil region" evidence="1">
    <location>
        <begin position="21"/>
        <end position="57"/>
    </location>
</feature>
<feature type="compositionally biased region" description="Low complexity" evidence="2">
    <location>
        <begin position="114"/>
        <end position="128"/>
    </location>
</feature>
<sequence length="140" mass="16346">MSDTNHGVAIEVSEIETDELLEQVDDEIQREEGVIAEVNAEEKAKKIEREKHRLMVNLAEGNMKHLITKIAYLLNKYPSTRNSDITLQLKYWREFERFNIEEKPNGGKPHAILQQTNPKQNPTNNKIQRQNTNNKNPKQR</sequence>
<gene>
    <name evidence="3" type="ORF">FHG65_15955</name>
</gene>
<reference evidence="3 4" key="1">
    <citation type="submission" date="2019-06" db="EMBL/GenBank/DDBJ databases">
        <title>Biocontrol Bacillus strains from Vietnam.</title>
        <authorList>
            <person name="Borriss R."/>
            <person name="Lasch P."/>
            <person name="Thanh Tam L.T."/>
        </authorList>
    </citation>
    <scope>NUCLEOTIDE SEQUENCE [LARGE SCALE GENOMIC DNA]</scope>
    <source>
        <strain evidence="3 4">A8</strain>
    </source>
</reference>
<feature type="region of interest" description="Disordered" evidence="2">
    <location>
        <begin position="101"/>
        <end position="140"/>
    </location>
</feature>
<organism evidence="3 4">
    <name type="scientific">Bacillus cereus</name>
    <dbReference type="NCBI Taxonomy" id="1396"/>
    <lineage>
        <taxon>Bacteria</taxon>
        <taxon>Bacillati</taxon>
        <taxon>Bacillota</taxon>
        <taxon>Bacilli</taxon>
        <taxon>Bacillales</taxon>
        <taxon>Bacillaceae</taxon>
        <taxon>Bacillus</taxon>
        <taxon>Bacillus cereus group</taxon>
    </lineage>
</organism>
<protein>
    <submittedName>
        <fullName evidence="3">Uncharacterized protein</fullName>
    </submittedName>
</protein>
<evidence type="ECO:0000313" key="4">
    <source>
        <dbReference type="Proteomes" id="UP000309400"/>
    </source>
</evidence>
<accession>A0ABD7RHL0</accession>
<feature type="compositionally biased region" description="Polar residues" evidence="2">
    <location>
        <begin position="129"/>
        <end position="140"/>
    </location>
</feature>
<proteinExistence type="predicted"/>
<name>A0ABD7RHL0_BACCE</name>
<dbReference type="Proteomes" id="UP000309400">
    <property type="component" value="Unassembled WGS sequence"/>
</dbReference>
<comment type="caution">
    <text evidence="3">The sequence shown here is derived from an EMBL/GenBank/DDBJ whole genome shotgun (WGS) entry which is preliminary data.</text>
</comment>
<dbReference type="AlphaFoldDB" id="A0ABD7RHL0"/>